<evidence type="ECO:0000313" key="2">
    <source>
        <dbReference type="EMBL" id="MCR2042730.1"/>
    </source>
</evidence>
<protein>
    <submittedName>
        <fullName evidence="2">YlxR family protein</fullName>
    </submittedName>
</protein>
<evidence type="ECO:0000259" key="1">
    <source>
        <dbReference type="Pfam" id="PF04296"/>
    </source>
</evidence>
<dbReference type="InterPro" id="IPR007393">
    <property type="entry name" value="YlxR_dom"/>
</dbReference>
<evidence type="ECO:0000313" key="3">
    <source>
        <dbReference type="Proteomes" id="UP001142078"/>
    </source>
</evidence>
<proteinExistence type="predicted"/>
<dbReference type="PANTHER" id="PTHR34215:SF1">
    <property type="entry name" value="YLXR DOMAIN-CONTAINING PROTEIN"/>
    <property type="match status" value="1"/>
</dbReference>
<feature type="domain" description="YlxR" evidence="1">
    <location>
        <begin position="9"/>
        <end position="82"/>
    </location>
</feature>
<keyword evidence="3" id="KW-1185">Reference proteome</keyword>
<dbReference type="NCBIfam" id="NF047356">
    <property type="entry name" value="RNA_bind_RnpM"/>
    <property type="match status" value="1"/>
</dbReference>
<dbReference type="InterPro" id="IPR037465">
    <property type="entry name" value="YlxR"/>
</dbReference>
<accession>A0A9X2MGM5</accession>
<dbReference type="OrthoDB" id="9813251at2"/>
<dbReference type="RefSeq" id="WP_042681785.1">
    <property type="nucleotide sequence ID" value="NZ_CABKTM010000043.1"/>
</dbReference>
<dbReference type="Gene3D" id="3.30.1230.10">
    <property type="entry name" value="YlxR-like"/>
    <property type="match status" value="1"/>
</dbReference>
<dbReference type="AlphaFoldDB" id="A0A9X2MGM5"/>
<dbReference type="PANTHER" id="PTHR34215">
    <property type="entry name" value="BLL0784 PROTEIN"/>
    <property type="match status" value="1"/>
</dbReference>
<name>A0A9X2MGM5_9FIRM</name>
<dbReference type="InterPro" id="IPR035931">
    <property type="entry name" value="YlxR-like_sf"/>
</dbReference>
<organism evidence="2 3">
    <name type="scientific">Anaerosalibacter massiliensis</name>
    <dbReference type="NCBI Taxonomy" id="1347392"/>
    <lineage>
        <taxon>Bacteria</taxon>
        <taxon>Bacillati</taxon>
        <taxon>Bacillota</taxon>
        <taxon>Tissierellia</taxon>
        <taxon>Tissierellales</taxon>
        <taxon>Sporanaerobacteraceae</taxon>
        <taxon>Anaerosalibacter</taxon>
    </lineage>
</organism>
<sequence length="92" mass="10688">MKKRKLPLRKCIVCGQKRIKKDLIRVVKNKEKGVMVDSTGRINGRGAYICNNIDCLDNLEKNKKLSKILETEIPEEIYNELAYIISKKDNEH</sequence>
<dbReference type="CDD" id="cd00279">
    <property type="entry name" value="YlxR"/>
    <property type="match status" value="1"/>
</dbReference>
<reference evidence="2" key="1">
    <citation type="submission" date="2022-07" db="EMBL/GenBank/DDBJ databases">
        <title>Enhanced cultured diversity of the mouse gut microbiota enables custom-made synthetic communities.</title>
        <authorList>
            <person name="Afrizal A."/>
        </authorList>
    </citation>
    <scope>NUCLEOTIDE SEQUENCE</scope>
    <source>
        <strain evidence="2">DSM 29482</strain>
    </source>
</reference>
<comment type="caution">
    <text evidence="2">The sequence shown here is derived from an EMBL/GenBank/DDBJ whole genome shotgun (WGS) entry which is preliminary data.</text>
</comment>
<dbReference type="Proteomes" id="UP001142078">
    <property type="component" value="Unassembled WGS sequence"/>
</dbReference>
<dbReference type="EMBL" id="JANJZL010000001">
    <property type="protein sequence ID" value="MCR2042730.1"/>
    <property type="molecule type" value="Genomic_DNA"/>
</dbReference>
<dbReference type="SUPFAM" id="SSF64376">
    <property type="entry name" value="YlxR-like"/>
    <property type="match status" value="1"/>
</dbReference>
<gene>
    <name evidence="2" type="ORF">NSA23_01240</name>
</gene>
<dbReference type="Pfam" id="PF04296">
    <property type="entry name" value="YlxR"/>
    <property type="match status" value="1"/>
</dbReference>